<sequence>GTLKDYGDFEESEEEWRYEYPDPTKWYHLATSKYTDQRFFFIDHKLVLHYTPDPEEKHYQNADNRLITFLSWLCDEIPKEITRIRKDPPAYNRFLGKHLPCEKRTGKILRSTFWEVVDDETVRPDKELPPDLVDDLEKFLEQKTEYDIVQGIPEISASGFLRFCEICYQANDYFRKEPILLSPMEQYRRMADMRHGGLTEIEHDSPEAFREWYHSGQKAGAHPWEICRGGNSTHISLMLSAREKDWVLSLAGSNIVRVVETVRMATALYRHGIPFHLRDGKEILDMVRGRDFIGIVPDHITPRYCHSLFPREDRIIDFMNLPFIFRNQIIHHGSWYPPDAVHVE</sequence>
<proteinExistence type="predicted"/>
<comment type="caution">
    <text evidence="1">The sequence shown here is derived from an EMBL/GenBank/DDBJ whole genome shotgun (WGS) entry which is preliminary data.</text>
</comment>
<feature type="non-terminal residue" evidence="1">
    <location>
        <position position="1"/>
    </location>
</feature>
<accession>A0A0F8YJ40</accession>
<protein>
    <submittedName>
        <fullName evidence="1">Uncharacterized protein</fullName>
    </submittedName>
</protein>
<organism evidence="1">
    <name type="scientific">marine sediment metagenome</name>
    <dbReference type="NCBI Taxonomy" id="412755"/>
    <lineage>
        <taxon>unclassified sequences</taxon>
        <taxon>metagenomes</taxon>
        <taxon>ecological metagenomes</taxon>
    </lineage>
</organism>
<evidence type="ECO:0000313" key="1">
    <source>
        <dbReference type="EMBL" id="KKK54199.1"/>
    </source>
</evidence>
<dbReference type="EMBL" id="LAZR01066116">
    <property type="protein sequence ID" value="KKK54199.1"/>
    <property type="molecule type" value="Genomic_DNA"/>
</dbReference>
<name>A0A0F8YJ40_9ZZZZ</name>
<dbReference type="AlphaFoldDB" id="A0A0F8YJ40"/>
<reference evidence="1" key="1">
    <citation type="journal article" date="2015" name="Nature">
        <title>Complex archaea that bridge the gap between prokaryotes and eukaryotes.</title>
        <authorList>
            <person name="Spang A."/>
            <person name="Saw J.H."/>
            <person name="Jorgensen S.L."/>
            <person name="Zaremba-Niedzwiedzka K."/>
            <person name="Martijn J."/>
            <person name="Lind A.E."/>
            <person name="van Eijk R."/>
            <person name="Schleper C."/>
            <person name="Guy L."/>
            <person name="Ettema T.J."/>
        </authorList>
    </citation>
    <scope>NUCLEOTIDE SEQUENCE</scope>
</reference>
<gene>
    <name evidence="1" type="ORF">LCGC14_3087140</name>
</gene>